<dbReference type="EC" id="2.4.1.25" evidence="4"/>
<dbReference type="SUPFAM" id="SSF51445">
    <property type="entry name" value="(Trans)glycosidases"/>
    <property type="match status" value="1"/>
</dbReference>
<dbReference type="EMBL" id="CP139960">
    <property type="protein sequence ID" value="WQD40202.1"/>
    <property type="molecule type" value="Genomic_DNA"/>
</dbReference>
<dbReference type="SUPFAM" id="SSF49452">
    <property type="entry name" value="Starch-binding domain-like"/>
    <property type="match status" value="2"/>
</dbReference>
<dbReference type="Gene3D" id="2.60.40.10">
    <property type="entry name" value="Immunoglobulins"/>
    <property type="match status" value="2"/>
</dbReference>
<dbReference type="Pfam" id="PF02446">
    <property type="entry name" value="Glyco_hydro_77"/>
    <property type="match status" value="1"/>
</dbReference>
<evidence type="ECO:0000256" key="3">
    <source>
        <dbReference type="ARBA" id="ARBA00005684"/>
    </source>
</evidence>
<evidence type="ECO:0000256" key="5">
    <source>
        <dbReference type="ARBA" id="ARBA00020295"/>
    </source>
</evidence>
<evidence type="ECO:0000256" key="8">
    <source>
        <dbReference type="ARBA" id="ARBA00022679"/>
    </source>
</evidence>
<keyword evidence="9" id="KW-0119">Carbohydrate metabolism</keyword>
<reference evidence="13 14" key="1">
    <citation type="submission" date="2023-12" db="EMBL/GenBank/DDBJ databases">
        <title>Genome sequencing and assembly of bacterial species from a model synthetic community.</title>
        <authorList>
            <person name="Hogle S.L."/>
        </authorList>
    </citation>
    <scope>NUCLEOTIDE SEQUENCE [LARGE SCALE GENOMIC DNA]</scope>
    <source>
        <strain evidence="13 14">HAMBI_3031</strain>
    </source>
</reference>
<evidence type="ECO:0000313" key="14">
    <source>
        <dbReference type="Proteomes" id="UP001325680"/>
    </source>
</evidence>
<feature type="domain" description="CBM20" evidence="12">
    <location>
        <begin position="126"/>
        <end position="240"/>
    </location>
</feature>
<comment type="similarity">
    <text evidence="3">Belongs to the disproportionating enzyme family.</text>
</comment>
<keyword evidence="8 13" id="KW-0808">Transferase</keyword>
<dbReference type="SMART" id="SM01065">
    <property type="entry name" value="CBM_2"/>
    <property type="match status" value="2"/>
</dbReference>
<comment type="catalytic activity">
    <reaction evidence="1">
        <text>Transfers a segment of a (1-&gt;4)-alpha-D-glucan to a new position in an acceptor, which may be glucose or a (1-&gt;4)-alpha-D-glucan.</text>
        <dbReference type="EC" id="2.4.1.25"/>
    </reaction>
</comment>
<dbReference type="PANTHER" id="PTHR32518">
    <property type="match status" value="1"/>
</dbReference>
<keyword evidence="14" id="KW-1185">Reference proteome</keyword>
<evidence type="ECO:0000313" key="13">
    <source>
        <dbReference type="EMBL" id="WQD40202.1"/>
    </source>
</evidence>
<evidence type="ECO:0000256" key="9">
    <source>
        <dbReference type="ARBA" id="ARBA00023277"/>
    </source>
</evidence>
<keyword evidence="7 13" id="KW-0328">Glycosyltransferase</keyword>
<dbReference type="Proteomes" id="UP001325680">
    <property type="component" value="Chromosome"/>
</dbReference>
<sequence>MKVIFYIKYHTRFGERLAIDANAKELQSENGYMYMQYLNDEYWKLEANINAADLAGQTLQYKYIFIDEEGIRTEEFQCPRKLVLGEKSAIILKIYDTWNYAGDVVNTFSTAPFQKVLLPQRKASAVKLNKDTTHVFAVKAPLIKKDEVVCLLGDSDVLGMWNIGAPILLKFDGEQWIATLQMDNVQFPIAYKYGIYDKVNGQFKGFEAGGNRICFEPAASGEKVILQDGFIRMDDKQWRGCGIAIPVFSLRSKEGLGVGEFSDLKLLADWAVKTGLKLIQILPVNDTTATNTWLDSYPYAAISAFALHPVYINLDAVDGKKSRELKEAIKAKKKQLNELAHIDYEAVMEFKMAALKELYEEHGAGNLKGSDYKEFFDTNQQWLKPYAAFCYLRDKFNSPNPQDWETNSIYEDAEINRLFDGDTEAQKQVNFYCYIQYQLYLQLTDAVVYAHKKGLVMKGDIPIGIYRYGADAWVAPELYKMDVQAGAPPDDFAVKGQNWGFPTYNWTRMQEDDFAWWRERFRQMSYYFDAFRIDHILGFFRIWSIPIHAVQGIMGKFDPCIPVRVSELGERGIWFDYERFCLPYITDGVLHELFREKADHVKAHFLQKHGPQQYVLRPAFDTQKKVEAYFRGQADSEHILLRDGLYDLISNVILFEQEGTGKTEFHFRIALDHTSSFRYLSPQLKEKIWALYIDYFYRRQNHFWKKESLKKLPRLKAVTNMLVCGEDLGMVPDTVPGVMKQLGILSLEIQRMPKQQELTFFNPANAPYLSVVTPSTHDMSTIRGWWQENRALTQQFYNTELGQSGEAPYFCEPWINRAIVLQHLYSPAMWSIFQLQDILGMSAELRRENPEDERINVPANSQHYWRYRMHISLEQLIKERAFNDELKGYVQHSGR</sequence>
<evidence type="ECO:0000256" key="11">
    <source>
        <dbReference type="ARBA" id="ARBA00031501"/>
    </source>
</evidence>
<evidence type="ECO:0000256" key="1">
    <source>
        <dbReference type="ARBA" id="ARBA00000439"/>
    </source>
</evidence>
<dbReference type="InterPro" id="IPR013783">
    <property type="entry name" value="Ig-like_fold"/>
</dbReference>
<evidence type="ECO:0000256" key="2">
    <source>
        <dbReference type="ARBA" id="ARBA00004496"/>
    </source>
</evidence>
<dbReference type="InterPro" id="IPR003385">
    <property type="entry name" value="Glyco_hydro_77"/>
</dbReference>
<evidence type="ECO:0000256" key="7">
    <source>
        <dbReference type="ARBA" id="ARBA00022676"/>
    </source>
</evidence>
<dbReference type="InterPro" id="IPR017853">
    <property type="entry name" value="GH"/>
</dbReference>
<proteinExistence type="inferred from homology"/>
<name>A0ABZ0WD31_9BACT</name>
<comment type="subcellular location">
    <subcellularLocation>
        <location evidence="2">Cytoplasm</location>
    </subcellularLocation>
</comment>
<dbReference type="InterPro" id="IPR013784">
    <property type="entry name" value="Carb-bd-like_fold"/>
</dbReference>
<accession>A0ABZ0WD31</accession>
<gene>
    <name evidence="13" type="ORF">U0035_08600</name>
</gene>
<protein>
    <recommendedName>
        <fullName evidence="5">4-alpha-glucanotransferase</fullName>
        <ecNumber evidence="4">2.4.1.25</ecNumber>
    </recommendedName>
    <alternativeName>
        <fullName evidence="10">Amylomaltase</fullName>
    </alternativeName>
    <alternativeName>
        <fullName evidence="11">Disproportionating enzyme</fullName>
    </alternativeName>
</protein>
<dbReference type="Gene3D" id="3.20.20.80">
    <property type="entry name" value="Glycosidases"/>
    <property type="match status" value="2"/>
</dbReference>
<organism evidence="13 14">
    <name type="scientific">Niabella yanshanensis</name>
    <dbReference type="NCBI Taxonomy" id="577386"/>
    <lineage>
        <taxon>Bacteria</taxon>
        <taxon>Pseudomonadati</taxon>
        <taxon>Bacteroidota</taxon>
        <taxon>Chitinophagia</taxon>
        <taxon>Chitinophagales</taxon>
        <taxon>Chitinophagaceae</taxon>
        <taxon>Niabella</taxon>
    </lineage>
</organism>
<evidence type="ECO:0000256" key="10">
    <source>
        <dbReference type="ARBA" id="ARBA00031423"/>
    </source>
</evidence>
<evidence type="ECO:0000259" key="12">
    <source>
        <dbReference type="PROSITE" id="PS51166"/>
    </source>
</evidence>
<dbReference type="RefSeq" id="WP_114789586.1">
    <property type="nucleotide sequence ID" value="NZ_CP139960.1"/>
</dbReference>
<dbReference type="PROSITE" id="PS51166">
    <property type="entry name" value="CBM20"/>
    <property type="match status" value="1"/>
</dbReference>
<dbReference type="InterPro" id="IPR002044">
    <property type="entry name" value="CBM20"/>
</dbReference>
<dbReference type="PANTHER" id="PTHR32518:SF3">
    <property type="entry name" value="4-ALPHA-GLUCANOTRANSFERASE"/>
    <property type="match status" value="1"/>
</dbReference>
<dbReference type="GO" id="GO:0004134">
    <property type="term" value="F:4-alpha-glucanotransferase activity"/>
    <property type="evidence" value="ECO:0007669"/>
    <property type="project" value="UniProtKB-EC"/>
</dbReference>
<keyword evidence="6" id="KW-0963">Cytoplasm</keyword>
<evidence type="ECO:0000256" key="4">
    <source>
        <dbReference type="ARBA" id="ARBA00012560"/>
    </source>
</evidence>
<evidence type="ECO:0000256" key="6">
    <source>
        <dbReference type="ARBA" id="ARBA00022490"/>
    </source>
</evidence>